<dbReference type="SUPFAM" id="SSF52980">
    <property type="entry name" value="Restriction endonuclease-like"/>
    <property type="match status" value="1"/>
</dbReference>
<accession>A0A4P2VNC0</accession>
<dbReference type="Proteomes" id="UP000509448">
    <property type="component" value="Chromosome"/>
</dbReference>
<feature type="domain" description="Restriction endonuclease type IV Mrr" evidence="2">
    <location>
        <begin position="148"/>
        <end position="269"/>
    </location>
</feature>
<dbReference type="PANTHER" id="PTHR30015:SF7">
    <property type="entry name" value="TYPE IV METHYL-DIRECTED RESTRICTION ENZYME ECOKMRR"/>
    <property type="match status" value="1"/>
</dbReference>
<dbReference type="KEGG" id="ccai:NAS2_1059"/>
<sequence>MLEFASDGKEHSSKEAADYVVRRFGIPERDASARLSSGRTTYLKERVSWAISYLVAAGLLERTGRATFRITREGLSEAKLMPSDAGWRYLCKYESFRRFNPRCPQSTRSSGAEEASQEEQSAAPEEVIEQLIEMRNRELSDRLLQRVKELSPDAFERLIIKVISALGYGGGEDEMARQLGRPGDQGVDGEILEDPLGFDRVYLQAKRYGDEPVRASQVREFLGALSQKNAHKGVLITTSSFTEDARRAAEEDRQHKVVLLDGEDLVKIMTEHNIGVRAKSVYEIKDLDEDFFQDLE</sequence>
<protein>
    <submittedName>
        <fullName evidence="4">Mrr restriction system protein</fullName>
    </submittedName>
</protein>
<organism evidence="4 5">
    <name type="scientific">Conexivisphaera calida</name>
    <dbReference type="NCBI Taxonomy" id="1874277"/>
    <lineage>
        <taxon>Archaea</taxon>
        <taxon>Nitrososphaerota</taxon>
        <taxon>Conexivisphaeria</taxon>
        <taxon>Conexivisphaerales</taxon>
        <taxon>Conexivisphaeraceae</taxon>
        <taxon>Conexivisphaera</taxon>
    </lineage>
</organism>
<reference evidence="4 5" key="1">
    <citation type="journal article" date="2019" name="ISME J.">
        <title>Isolation and characterization of a thermophilic sulfur- and iron-reducing thaumarchaeote from a terrestrial acidic hot spring.</title>
        <authorList>
            <person name="Kato S."/>
            <person name="Itoh T."/>
            <person name="Yuki M."/>
            <person name="Nagamori M."/>
            <person name="Ohnishi M."/>
            <person name="Uematsu K."/>
            <person name="Suzuki K."/>
            <person name="Takashina T."/>
            <person name="Ohkuma M."/>
        </authorList>
    </citation>
    <scope>NUCLEOTIDE SEQUENCE [LARGE SCALE GENOMIC DNA]</scope>
    <source>
        <strain evidence="4 5">NAS-02</strain>
    </source>
</reference>
<dbReference type="InterPro" id="IPR011335">
    <property type="entry name" value="Restrct_endonuc-II-like"/>
</dbReference>
<dbReference type="Gene3D" id="3.40.1350.10">
    <property type="match status" value="1"/>
</dbReference>
<dbReference type="AlphaFoldDB" id="A0A4P2VNC0"/>
<dbReference type="GO" id="GO:0015666">
    <property type="term" value="F:restriction endodeoxyribonuclease activity"/>
    <property type="evidence" value="ECO:0007669"/>
    <property type="project" value="TreeGrafter"/>
</dbReference>
<dbReference type="InterPro" id="IPR052906">
    <property type="entry name" value="Type_IV_Methyl-Rstrct_Enzyme"/>
</dbReference>
<dbReference type="InterPro" id="IPR007560">
    <property type="entry name" value="Restrct_endonuc_IV_Mrr"/>
</dbReference>
<dbReference type="Pfam" id="PF04471">
    <property type="entry name" value="Mrr_cat"/>
    <property type="match status" value="1"/>
</dbReference>
<dbReference type="PROSITE" id="PS50890">
    <property type="entry name" value="PUA"/>
    <property type="match status" value="1"/>
</dbReference>
<keyword evidence="5" id="KW-1185">Reference proteome</keyword>
<evidence type="ECO:0000313" key="5">
    <source>
        <dbReference type="Proteomes" id="UP000509448"/>
    </source>
</evidence>
<dbReference type="GO" id="GO:0009307">
    <property type="term" value="P:DNA restriction-modification system"/>
    <property type="evidence" value="ECO:0007669"/>
    <property type="project" value="InterPro"/>
</dbReference>
<feature type="compositionally biased region" description="Low complexity" evidence="1">
    <location>
        <begin position="109"/>
        <end position="124"/>
    </location>
</feature>
<evidence type="ECO:0000259" key="3">
    <source>
        <dbReference type="Pfam" id="PF14338"/>
    </source>
</evidence>
<feature type="domain" description="Restriction system protein Mrr-like N-terminal" evidence="3">
    <location>
        <begin position="1"/>
        <end position="76"/>
    </location>
</feature>
<evidence type="ECO:0000256" key="1">
    <source>
        <dbReference type="SAM" id="MobiDB-lite"/>
    </source>
</evidence>
<gene>
    <name evidence="4" type="ORF">NAS2_1059</name>
</gene>
<dbReference type="Pfam" id="PF14338">
    <property type="entry name" value="Mrr_N"/>
    <property type="match status" value="1"/>
</dbReference>
<dbReference type="EMBL" id="AP018732">
    <property type="protein sequence ID" value="BBE42448.1"/>
    <property type="molecule type" value="Genomic_DNA"/>
</dbReference>
<dbReference type="PANTHER" id="PTHR30015">
    <property type="entry name" value="MRR RESTRICTION SYSTEM PROTEIN"/>
    <property type="match status" value="1"/>
</dbReference>
<dbReference type="InterPro" id="IPR025745">
    <property type="entry name" value="Mrr-like_N_dom"/>
</dbReference>
<dbReference type="InterPro" id="IPR011856">
    <property type="entry name" value="tRNA_endonuc-like_dom_sf"/>
</dbReference>
<feature type="region of interest" description="Disordered" evidence="1">
    <location>
        <begin position="102"/>
        <end position="124"/>
    </location>
</feature>
<name>A0A4P2VNC0_9ARCH</name>
<dbReference type="GO" id="GO:0003677">
    <property type="term" value="F:DNA binding"/>
    <property type="evidence" value="ECO:0007669"/>
    <property type="project" value="InterPro"/>
</dbReference>
<dbReference type="OrthoDB" id="115422at2157"/>
<proteinExistence type="predicted"/>
<evidence type="ECO:0000259" key="2">
    <source>
        <dbReference type="Pfam" id="PF04471"/>
    </source>
</evidence>
<evidence type="ECO:0000313" key="4">
    <source>
        <dbReference type="EMBL" id="BBE42448.1"/>
    </source>
</evidence>